<evidence type="ECO:0000256" key="3">
    <source>
        <dbReference type="ARBA" id="ARBA00022516"/>
    </source>
</evidence>
<evidence type="ECO:0000313" key="13">
    <source>
        <dbReference type="EMBL" id="WAR46603.1"/>
    </source>
</evidence>
<accession>A0ABY7GQ28</accession>
<evidence type="ECO:0000256" key="7">
    <source>
        <dbReference type="ARBA" id="ARBA00022985"/>
    </source>
</evidence>
<keyword evidence="7" id="KW-0448">Lipopolysaccharide biosynthesis</keyword>
<dbReference type="Pfam" id="PF00892">
    <property type="entry name" value="EamA"/>
    <property type="match status" value="1"/>
</dbReference>
<dbReference type="RefSeq" id="WP_255187514.1">
    <property type="nucleotide sequence ID" value="NZ_CP113517.1"/>
</dbReference>
<dbReference type="InterPro" id="IPR037185">
    <property type="entry name" value="EmrE-like"/>
</dbReference>
<feature type="domain" description="EamA" evidence="12">
    <location>
        <begin position="45"/>
        <end position="112"/>
    </location>
</feature>
<keyword evidence="5" id="KW-0441">Lipid A biosynthesis</keyword>
<keyword evidence="6 11" id="KW-0812">Transmembrane</keyword>
<dbReference type="PANTHER" id="PTHR30561">
    <property type="entry name" value="SMR FAMILY PROTON-DEPENDENT DRUG EFFLUX TRANSPORTER SUGE"/>
    <property type="match status" value="1"/>
</dbReference>
<name>A0ABY7GQ28_9GAMM</name>
<dbReference type="InterPro" id="IPR000620">
    <property type="entry name" value="EamA_dom"/>
</dbReference>
<feature type="transmembrane region" description="Helical" evidence="11">
    <location>
        <begin position="70"/>
        <end position="90"/>
    </location>
</feature>
<evidence type="ECO:0000259" key="12">
    <source>
        <dbReference type="Pfam" id="PF00892"/>
    </source>
</evidence>
<dbReference type="Proteomes" id="UP001162780">
    <property type="component" value="Chromosome"/>
</dbReference>
<keyword evidence="4" id="KW-0997">Cell inner membrane</keyword>
<reference evidence="13" key="1">
    <citation type="submission" date="2022-11" db="EMBL/GenBank/DDBJ databases">
        <title>Methylomonas rapida sp. nov., Carotenoid-Producing Obligate Methanotrophs with High Growth Characteristics and Biotechnological Potential.</title>
        <authorList>
            <person name="Tikhonova E.N."/>
            <person name="Suleimanov R.Z."/>
            <person name="Miroshnikov K."/>
            <person name="Oshkin I.Y."/>
            <person name="Belova S.E."/>
            <person name="Danilova O.V."/>
            <person name="Ashikhmin A."/>
            <person name="Konopkin A."/>
            <person name="But S.Y."/>
            <person name="Khmelenina V.N."/>
            <person name="Kuznetsov N."/>
            <person name="Pimenov N.V."/>
            <person name="Dedysh S.N."/>
        </authorList>
    </citation>
    <scope>NUCLEOTIDE SEQUENCE</scope>
    <source>
        <strain evidence="13">MP1</strain>
    </source>
</reference>
<feature type="transmembrane region" description="Helical" evidence="11">
    <location>
        <begin position="43"/>
        <end position="63"/>
    </location>
</feature>
<keyword evidence="10 11" id="KW-0472">Membrane</keyword>
<dbReference type="EMBL" id="CP113517">
    <property type="protein sequence ID" value="WAR46603.1"/>
    <property type="molecule type" value="Genomic_DNA"/>
</dbReference>
<dbReference type="SUPFAM" id="SSF103481">
    <property type="entry name" value="Multidrug resistance efflux transporter EmrE"/>
    <property type="match status" value="1"/>
</dbReference>
<evidence type="ECO:0000256" key="11">
    <source>
        <dbReference type="SAM" id="Phobius"/>
    </source>
</evidence>
<evidence type="ECO:0000256" key="9">
    <source>
        <dbReference type="ARBA" id="ARBA00023098"/>
    </source>
</evidence>
<organism evidence="13 14">
    <name type="scientific">Methylomonas rapida</name>
    <dbReference type="NCBI Taxonomy" id="2963939"/>
    <lineage>
        <taxon>Bacteria</taxon>
        <taxon>Pseudomonadati</taxon>
        <taxon>Pseudomonadota</taxon>
        <taxon>Gammaproteobacteria</taxon>
        <taxon>Methylococcales</taxon>
        <taxon>Methylococcaceae</taxon>
        <taxon>Methylomonas</taxon>
    </lineage>
</organism>
<sequence>MIYTILIAAAISAFGQVLLKYAMLKHGSIDFNLQGLIRLIIEWRLICALGLYAAALLMWLHVLSKVPLSIAYPMLAITYVIVPLMSFAFFGERINQPQIIGICLVLAGVAIIGKTA</sequence>
<evidence type="ECO:0000256" key="4">
    <source>
        <dbReference type="ARBA" id="ARBA00022519"/>
    </source>
</evidence>
<evidence type="ECO:0000256" key="10">
    <source>
        <dbReference type="ARBA" id="ARBA00023136"/>
    </source>
</evidence>
<gene>
    <name evidence="13" type="ORF">NM686_008835</name>
</gene>
<evidence type="ECO:0000313" key="14">
    <source>
        <dbReference type="Proteomes" id="UP001162780"/>
    </source>
</evidence>
<evidence type="ECO:0000256" key="5">
    <source>
        <dbReference type="ARBA" id="ARBA00022556"/>
    </source>
</evidence>
<evidence type="ECO:0000256" key="6">
    <source>
        <dbReference type="ARBA" id="ARBA00022692"/>
    </source>
</evidence>
<keyword evidence="9" id="KW-0443">Lipid metabolism</keyword>
<comment type="subcellular location">
    <subcellularLocation>
        <location evidence="1">Cell membrane</location>
        <topology evidence="1">Multi-pass membrane protein</topology>
    </subcellularLocation>
</comment>
<protein>
    <submittedName>
        <fullName evidence="13">EamA family transporter</fullName>
    </submittedName>
</protein>
<dbReference type="PANTHER" id="PTHR30561:SF9">
    <property type="entry name" value="4-AMINO-4-DEOXY-L-ARABINOSE-PHOSPHOUNDECAPRENOL FLIPPASE SUBUNIT ARNF-RELATED"/>
    <property type="match status" value="1"/>
</dbReference>
<keyword evidence="8 11" id="KW-1133">Transmembrane helix</keyword>
<evidence type="ECO:0000256" key="2">
    <source>
        <dbReference type="ARBA" id="ARBA00022475"/>
    </source>
</evidence>
<keyword evidence="14" id="KW-1185">Reference proteome</keyword>
<dbReference type="InterPro" id="IPR000390">
    <property type="entry name" value="Small_drug/metabolite_transptr"/>
</dbReference>
<keyword evidence="2" id="KW-1003">Cell membrane</keyword>
<keyword evidence="3" id="KW-0444">Lipid biosynthesis</keyword>
<proteinExistence type="predicted"/>
<evidence type="ECO:0000256" key="1">
    <source>
        <dbReference type="ARBA" id="ARBA00004651"/>
    </source>
</evidence>
<dbReference type="Gene3D" id="1.10.3730.20">
    <property type="match status" value="1"/>
</dbReference>
<evidence type="ECO:0000256" key="8">
    <source>
        <dbReference type="ARBA" id="ARBA00022989"/>
    </source>
</evidence>
<feature type="transmembrane region" description="Helical" evidence="11">
    <location>
        <begin position="96"/>
        <end position="113"/>
    </location>
</feature>